<organism evidence="6 7">
    <name type="scientific">Trichoderma arundinaceum</name>
    <dbReference type="NCBI Taxonomy" id="490622"/>
    <lineage>
        <taxon>Eukaryota</taxon>
        <taxon>Fungi</taxon>
        <taxon>Dikarya</taxon>
        <taxon>Ascomycota</taxon>
        <taxon>Pezizomycotina</taxon>
        <taxon>Sordariomycetes</taxon>
        <taxon>Hypocreomycetidae</taxon>
        <taxon>Hypocreales</taxon>
        <taxon>Hypocreaceae</taxon>
        <taxon>Trichoderma</taxon>
    </lineage>
</organism>
<dbReference type="PROSITE" id="PS50102">
    <property type="entry name" value="RRM"/>
    <property type="match status" value="1"/>
</dbReference>
<feature type="compositionally biased region" description="Low complexity" evidence="4">
    <location>
        <begin position="405"/>
        <end position="444"/>
    </location>
</feature>
<dbReference type="CDD" id="cd12245">
    <property type="entry name" value="RRM_scw1_like"/>
    <property type="match status" value="1"/>
</dbReference>
<feature type="region of interest" description="Disordered" evidence="4">
    <location>
        <begin position="542"/>
        <end position="598"/>
    </location>
</feature>
<dbReference type="SUPFAM" id="SSF54928">
    <property type="entry name" value="RNA-binding domain, RBD"/>
    <property type="match status" value="1"/>
</dbReference>
<evidence type="ECO:0000256" key="4">
    <source>
        <dbReference type="SAM" id="MobiDB-lite"/>
    </source>
</evidence>
<feature type="domain" description="RRM" evidence="5">
    <location>
        <begin position="465"/>
        <end position="542"/>
    </location>
</feature>
<dbReference type="STRING" id="490622.A0A395N887"/>
<dbReference type="Proteomes" id="UP000266272">
    <property type="component" value="Unassembled WGS sequence"/>
</dbReference>
<accession>A0A395N887</accession>
<dbReference type="SMART" id="SM00360">
    <property type="entry name" value="RRM"/>
    <property type="match status" value="2"/>
</dbReference>
<dbReference type="InterPro" id="IPR012677">
    <property type="entry name" value="Nucleotide-bd_a/b_plait_sf"/>
</dbReference>
<dbReference type="AlphaFoldDB" id="A0A395N887"/>
<reference evidence="6 7" key="1">
    <citation type="journal article" date="2018" name="PLoS Pathog.">
        <title>Evolution of structural diversity of trichothecenes, a family of toxins produced by plant pathogenic and entomopathogenic fungi.</title>
        <authorList>
            <person name="Proctor R.H."/>
            <person name="McCormick S.P."/>
            <person name="Kim H.S."/>
            <person name="Cardoza R.E."/>
            <person name="Stanley A.M."/>
            <person name="Lindo L."/>
            <person name="Kelly A."/>
            <person name="Brown D.W."/>
            <person name="Lee T."/>
            <person name="Vaughan M.M."/>
            <person name="Alexander N.J."/>
            <person name="Busman M."/>
            <person name="Gutierrez S."/>
        </authorList>
    </citation>
    <scope>NUCLEOTIDE SEQUENCE [LARGE SCALE GENOMIC DNA]</scope>
    <source>
        <strain evidence="6 7">IBT 40837</strain>
    </source>
</reference>
<dbReference type="Gene3D" id="3.30.70.330">
    <property type="match status" value="1"/>
</dbReference>
<comment type="caution">
    <text evidence="6">The sequence shown here is derived from an EMBL/GenBank/DDBJ whole genome shotgun (WGS) entry which is preliminary data.</text>
</comment>
<dbReference type="GO" id="GO:0003723">
    <property type="term" value="F:RNA binding"/>
    <property type="evidence" value="ECO:0007669"/>
    <property type="project" value="UniProtKB-UniRule"/>
</dbReference>
<protein>
    <submittedName>
        <fullName evidence="6">Rna recognition domain-containing</fullName>
    </submittedName>
</protein>
<dbReference type="OrthoDB" id="431169at2759"/>
<evidence type="ECO:0000256" key="1">
    <source>
        <dbReference type="ARBA" id="ARBA00022553"/>
    </source>
</evidence>
<evidence type="ECO:0000313" key="6">
    <source>
        <dbReference type="EMBL" id="RFU72340.1"/>
    </source>
</evidence>
<proteinExistence type="predicted"/>
<name>A0A395N887_TRIAR</name>
<dbReference type="Pfam" id="PF00076">
    <property type="entry name" value="RRM_1"/>
    <property type="match status" value="1"/>
</dbReference>
<dbReference type="PANTHER" id="PTHR10501">
    <property type="entry name" value="U1 SMALL NUCLEAR RIBONUCLEOPROTEIN A/U2 SMALL NUCLEAR RIBONUCLEOPROTEIN B"/>
    <property type="match status" value="1"/>
</dbReference>
<keyword evidence="2 3" id="KW-0694">RNA-binding</keyword>
<keyword evidence="1" id="KW-0597">Phosphoprotein</keyword>
<dbReference type="InterPro" id="IPR035979">
    <property type="entry name" value="RBD_domain_sf"/>
</dbReference>
<keyword evidence="7" id="KW-1185">Reference proteome</keyword>
<evidence type="ECO:0000313" key="7">
    <source>
        <dbReference type="Proteomes" id="UP000266272"/>
    </source>
</evidence>
<feature type="region of interest" description="Disordered" evidence="4">
    <location>
        <begin position="339"/>
        <end position="464"/>
    </location>
</feature>
<gene>
    <name evidence="6" type="ORF">TARUN_9918</name>
</gene>
<dbReference type="InterPro" id="IPR000504">
    <property type="entry name" value="RRM_dom"/>
</dbReference>
<dbReference type="FunFam" id="3.30.70.330:FF:000089">
    <property type="entry name" value="RNA binding protein"/>
    <property type="match status" value="1"/>
</dbReference>
<feature type="compositionally biased region" description="Low complexity" evidence="4">
    <location>
        <begin position="368"/>
        <end position="397"/>
    </location>
</feature>
<dbReference type="EMBL" id="PXOA01000881">
    <property type="protein sequence ID" value="RFU72340.1"/>
    <property type="molecule type" value="Genomic_DNA"/>
</dbReference>
<evidence type="ECO:0000259" key="5">
    <source>
        <dbReference type="PROSITE" id="PS50102"/>
    </source>
</evidence>
<sequence length="676" mass="72776">MNGDQSKKHPPPPLLASSLASTAWTQPPNNWPSLLSAQTPEPLDRGLVAAMSFIPHPSGPALQPVRATFRPAVPPPPASAFGINGSFNPRFGNDSARHAFDMFSPLSGAPVRVLLRHLSANTTETALQLMLVFSKELLSIDLVPSGAEDAHHRTALLHFRTMNGALEAQNMLDGRANMSNDATMMVEILPPSAYSSPTRVTPSHMSASNPDPFMATVSRPQPSLGNGFPSRDTMSPTMRGRFFPAAAAHQDLAAPDTEAGTHYKHLFSPQSPIGGHLSNEQPGQHLGKYLINTESGDDDDSELLRDPIAYAENGAPAQRRATAPQIPIGQMASLSINTSNGSTSASMPPYLAAMSPVNGSNGYMRMGQQQQQQHHALPQMSQQKPPPQQQRAQPQSHQQDKQDKQQQQQQQQQSQSQSQQQRSQQQQERQQQQQQDRQQQPAQQLPYGRPNFPPVNPADQNPPCNTLYVGNLPVDTSEEELKAMFSKQRGYKRLCFRTKQNGPMCFVEFEDISFATKALHDLYGQLLHNSVKGGIRLSFSKNPLGVRSGQPPSQASQPNMPSANGMAASNLANGFTAASGPPPGLAAPPGLGPRGTNYGLHDAANLRNLQSLQGAQAFQSNGNGQHHSDTYAVYASSTGSGSSGSILATVNGPSSSRTTPFYTKGVSMAQSHTPFA</sequence>
<feature type="compositionally biased region" description="Polar residues" evidence="4">
    <location>
        <begin position="550"/>
        <end position="562"/>
    </location>
</feature>
<feature type="region of interest" description="Disordered" evidence="4">
    <location>
        <begin position="1"/>
        <end position="24"/>
    </location>
</feature>
<evidence type="ECO:0000256" key="3">
    <source>
        <dbReference type="PROSITE-ProRule" id="PRU00176"/>
    </source>
</evidence>
<evidence type="ECO:0000256" key="2">
    <source>
        <dbReference type="ARBA" id="ARBA00022884"/>
    </source>
</evidence>